<dbReference type="EMBL" id="CABIKO010000291">
    <property type="protein sequence ID" value="VVA33524.1"/>
    <property type="molecule type" value="Genomic_DNA"/>
</dbReference>
<dbReference type="PANTHER" id="PTHR48475">
    <property type="entry name" value="RIBONUCLEASE H"/>
    <property type="match status" value="1"/>
</dbReference>
<dbReference type="OMA" id="QRIERHY"/>
<feature type="non-terminal residue" evidence="1">
    <location>
        <position position="138"/>
    </location>
</feature>
<sequence>CLKKRLEGAKGKWVDELPGVLWAYRTTKWRSTSETLAYGTKAIIPPHITVPFLGIELGSIEQNSEQMRLNLDLLESEHGKAIVRVVSYHQRLKSYYDKRAKIKQFQLGDLVLRKTFITAQRQGYKKMKPNREGRYVIS</sequence>
<evidence type="ECO:0000313" key="2">
    <source>
        <dbReference type="Proteomes" id="UP000327085"/>
    </source>
</evidence>
<accession>A0A5E4G1F6</accession>
<evidence type="ECO:0000313" key="1">
    <source>
        <dbReference type="EMBL" id="VVA33524.1"/>
    </source>
</evidence>
<dbReference type="Gramene" id="VVA33524">
    <property type="protein sequence ID" value="VVA33524"/>
    <property type="gene ID" value="Prudul26B029488"/>
</dbReference>
<dbReference type="AlphaFoldDB" id="A0A5E4G1F6"/>
<gene>
    <name evidence="1" type="ORF">ALMOND_2B029488</name>
</gene>
<name>A0A5E4G1F6_PRUDU</name>
<dbReference type="InParanoid" id="A0A5E4G1F6"/>
<reference evidence="2" key="1">
    <citation type="journal article" date="2020" name="Plant J.">
        <title>Transposons played a major role in the diversification between the closely related almond and peach genomes: results from the almond genome sequence.</title>
        <authorList>
            <person name="Alioto T."/>
            <person name="Alexiou K.G."/>
            <person name="Bardil A."/>
            <person name="Barteri F."/>
            <person name="Castanera R."/>
            <person name="Cruz F."/>
            <person name="Dhingra A."/>
            <person name="Duval H."/>
            <person name="Fernandez I Marti A."/>
            <person name="Frias L."/>
            <person name="Galan B."/>
            <person name="Garcia J.L."/>
            <person name="Howad W."/>
            <person name="Gomez-Garrido J."/>
            <person name="Gut M."/>
            <person name="Julca I."/>
            <person name="Morata J."/>
            <person name="Puigdomenech P."/>
            <person name="Ribeca P."/>
            <person name="Rubio Cabetas M.J."/>
            <person name="Vlasova A."/>
            <person name="Wirthensohn M."/>
            <person name="Garcia-Mas J."/>
            <person name="Gabaldon T."/>
            <person name="Casacuberta J.M."/>
            <person name="Arus P."/>
        </authorList>
    </citation>
    <scope>NUCLEOTIDE SEQUENCE [LARGE SCALE GENOMIC DNA]</scope>
    <source>
        <strain evidence="2">cv. Texas</strain>
    </source>
</reference>
<dbReference type="PANTHER" id="PTHR48475:SF2">
    <property type="entry name" value="RIBONUCLEASE H"/>
    <property type="match status" value="1"/>
</dbReference>
<proteinExistence type="predicted"/>
<dbReference type="Proteomes" id="UP000327085">
    <property type="component" value="Chromosome 7"/>
</dbReference>
<feature type="non-terminal residue" evidence="1">
    <location>
        <position position="1"/>
    </location>
</feature>
<organism evidence="1 2">
    <name type="scientific">Prunus dulcis</name>
    <name type="common">Almond</name>
    <name type="synonym">Amygdalus dulcis</name>
    <dbReference type="NCBI Taxonomy" id="3755"/>
    <lineage>
        <taxon>Eukaryota</taxon>
        <taxon>Viridiplantae</taxon>
        <taxon>Streptophyta</taxon>
        <taxon>Embryophyta</taxon>
        <taxon>Tracheophyta</taxon>
        <taxon>Spermatophyta</taxon>
        <taxon>Magnoliopsida</taxon>
        <taxon>eudicotyledons</taxon>
        <taxon>Gunneridae</taxon>
        <taxon>Pentapetalae</taxon>
        <taxon>rosids</taxon>
        <taxon>fabids</taxon>
        <taxon>Rosales</taxon>
        <taxon>Rosaceae</taxon>
        <taxon>Amygdaloideae</taxon>
        <taxon>Amygdaleae</taxon>
        <taxon>Prunus</taxon>
    </lineage>
</organism>
<protein>
    <submittedName>
        <fullName evidence="1">PREDICTED: rve domain-containing</fullName>
    </submittedName>
</protein>